<dbReference type="InterPro" id="IPR001647">
    <property type="entry name" value="HTH_TetR"/>
</dbReference>
<dbReference type="RefSeq" id="WP_262138090.1">
    <property type="nucleotide sequence ID" value="NZ_CP106879.1"/>
</dbReference>
<dbReference type="PRINTS" id="PR00455">
    <property type="entry name" value="HTHTETR"/>
</dbReference>
<dbReference type="SUPFAM" id="SSF48498">
    <property type="entry name" value="Tetracyclin repressor-like, C-terminal domain"/>
    <property type="match status" value="1"/>
</dbReference>
<dbReference type="InterPro" id="IPR050109">
    <property type="entry name" value="HTH-type_TetR-like_transc_reg"/>
</dbReference>
<dbReference type="Gene3D" id="1.10.357.10">
    <property type="entry name" value="Tetracycline Repressor, domain 2"/>
    <property type="match status" value="1"/>
</dbReference>
<dbReference type="GO" id="GO:0006355">
    <property type="term" value="P:regulation of DNA-templated transcription"/>
    <property type="evidence" value="ECO:0007669"/>
    <property type="project" value="UniProtKB-ARBA"/>
</dbReference>
<dbReference type="Proteomes" id="UP001062223">
    <property type="component" value="Chromosome"/>
</dbReference>
<feature type="domain" description="HTH tetR-type" evidence="3">
    <location>
        <begin position="5"/>
        <end position="65"/>
    </location>
</feature>
<accession>A0A9Q9T2J5</accession>
<dbReference type="InterPro" id="IPR009057">
    <property type="entry name" value="Homeodomain-like_sf"/>
</dbReference>
<evidence type="ECO:0000259" key="3">
    <source>
        <dbReference type="PROSITE" id="PS50977"/>
    </source>
</evidence>
<dbReference type="InterPro" id="IPR041467">
    <property type="entry name" value="Sco4008_C"/>
</dbReference>
<evidence type="ECO:0000313" key="5">
    <source>
        <dbReference type="Proteomes" id="UP001062223"/>
    </source>
</evidence>
<dbReference type="KEGG" id="cpoi:OE229_11375"/>
<organism evidence="4 5">
    <name type="scientific">Curtobacterium poinsettiae</name>
    <dbReference type="NCBI Taxonomy" id="159612"/>
    <lineage>
        <taxon>Bacteria</taxon>
        <taxon>Bacillati</taxon>
        <taxon>Actinomycetota</taxon>
        <taxon>Actinomycetes</taxon>
        <taxon>Micrococcales</taxon>
        <taxon>Microbacteriaceae</taxon>
        <taxon>Curtobacterium</taxon>
    </lineage>
</organism>
<name>A0A9Q9T2J5_9MICO</name>
<proteinExistence type="predicted"/>
<dbReference type="SUPFAM" id="SSF46689">
    <property type="entry name" value="Homeodomain-like"/>
    <property type="match status" value="1"/>
</dbReference>
<dbReference type="PANTHER" id="PTHR30328:SF54">
    <property type="entry name" value="HTH-TYPE TRANSCRIPTIONAL REPRESSOR SCO4008"/>
    <property type="match status" value="1"/>
</dbReference>
<protein>
    <submittedName>
        <fullName evidence="4">TetR family transcriptional regulator</fullName>
    </submittedName>
</protein>
<keyword evidence="1 2" id="KW-0238">DNA-binding</keyword>
<evidence type="ECO:0000256" key="2">
    <source>
        <dbReference type="PROSITE-ProRule" id="PRU00335"/>
    </source>
</evidence>
<evidence type="ECO:0000256" key="1">
    <source>
        <dbReference type="ARBA" id="ARBA00023125"/>
    </source>
</evidence>
<dbReference type="GO" id="GO:0003677">
    <property type="term" value="F:DNA binding"/>
    <property type="evidence" value="ECO:0007669"/>
    <property type="project" value="UniProtKB-UniRule"/>
</dbReference>
<dbReference type="AlphaFoldDB" id="A0A9Q9T2J5"/>
<feature type="DNA-binding region" description="H-T-H motif" evidence="2">
    <location>
        <begin position="28"/>
        <end position="47"/>
    </location>
</feature>
<evidence type="ECO:0000313" key="4">
    <source>
        <dbReference type="EMBL" id="UYC79746.1"/>
    </source>
</evidence>
<dbReference type="InterPro" id="IPR036271">
    <property type="entry name" value="Tet_transcr_reg_TetR-rel_C_sf"/>
</dbReference>
<dbReference type="EMBL" id="CP106879">
    <property type="protein sequence ID" value="UYC79746.1"/>
    <property type="molecule type" value="Genomic_DNA"/>
</dbReference>
<dbReference type="PANTHER" id="PTHR30328">
    <property type="entry name" value="TRANSCRIPTIONAL REPRESSOR"/>
    <property type="match status" value="1"/>
</dbReference>
<dbReference type="PROSITE" id="PS50977">
    <property type="entry name" value="HTH_TETR_2"/>
    <property type="match status" value="1"/>
</dbReference>
<gene>
    <name evidence="4" type="ORF">OE229_11375</name>
</gene>
<dbReference type="Pfam" id="PF00440">
    <property type="entry name" value="TetR_N"/>
    <property type="match status" value="1"/>
</dbReference>
<reference evidence="4" key="1">
    <citation type="submission" date="2022-09" db="EMBL/GenBank/DDBJ databases">
        <title>Taxonomy of Curtobacterium flaccumfaciens.</title>
        <authorList>
            <person name="Osdaghi E."/>
            <person name="Taghavi S.M."/>
            <person name="Hamidizade M."/>
            <person name="Abachi H."/>
            <person name="Fazliarab A."/>
            <person name="Baeyen S."/>
            <person name="Portier P."/>
            <person name="Van Vaerenbergh J."/>
            <person name="Jacques M.-A."/>
        </authorList>
    </citation>
    <scope>NUCLEOTIDE SEQUENCE</scope>
    <source>
        <strain evidence="4">AGQB46</strain>
    </source>
</reference>
<sequence length="191" mass="21107">MSTADDTRARILDAATTEFAAHGIAGARVDRIAERSGMSKPMIYTYFGAKSTLFDAVFRAHVLGNGDRVPFDAADLPGYAARLYDDYLADPALVRLLMWKRLEQDGAGYLYPGFEEHDEQHLREIAAEQRAGRVRDDLDPVDLWALLIASAATWAQGSITVVATAEDSPAEHDRRRDALVRYVEGALRPPT</sequence>
<dbReference type="Pfam" id="PF17926">
    <property type="entry name" value="TetR_C_21"/>
    <property type="match status" value="1"/>
</dbReference>